<dbReference type="SUPFAM" id="SSF56176">
    <property type="entry name" value="FAD-binding/transporter-associated domain-like"/>
    <property type="match status" value="1"/>
</dbReference>
<dbReference type="PANTHER" id="PTHR43762:SF1">
    <property type="entry name" value="D-ARABINONO-1,4-LACTONE OXIDASE"/>
    <property type="match status" value="1"/>
</dbReference>
<dbReference type="Pfam" id="PF01565">
    <property type="entry name" value="FAD_binding_4"/>
    <property type="match status" value="1"/>
</dbReference>
<dbReference type="AlphaFoldDB" id="A0A553GTS7"/>
<reference evidence="3 4" key="1">
    <citation type="submission" date="2019-07" db="EMBL/GenBank/DDBJ databases">
        <title>Pseudomonas mangiferae sp. nov., isolated from bark of mango tree in Thailand.</title>
        <authorList>
            <person name="Srisuk N."/>
            <person name="Anurat P."/>
        </authorList>
    </citation>
    <scope>NUCLEOTIDE SEQUENCE [LARGE SCALE GENOMIC DNA]</scope>
    <source>
        <strain evidence="3 4">DMKU_BBB3-04</strain>
    </source>
</reference>
<dbReference type="GO" id="GO:0003885">
    <property type="term" value="F:D-arabinono-1,4-lactone oxidase activity"/>
    <property type="evidence" value="ECO:0007669"/>
    <property type="project" value="TreeGrafter"/>
</dbReference>
<protein>
    <submittedName>
        <fullName evidence="3">FAD-binding oxidoreductase</fullName>
    </submittedName>
</protein>
<dbReference type="RefSeq" id="WP_143490286.1">
    <property type="nucleotide sequence ID" value="NZ_VJOY01000026.1"/>
</dbReference>
<keyword evidence="4" id="KW-1185">Reference proteome</keyword>
<evidence type="ECO:0000256" key="1">
    <source>
        <dbReference type="ARBA" id="ARBA00022827"/>
    </source>
</evidence>
<dbReference type="GO" id="GO:0071949">
    <property type="term" value="F:FAD binding"/>
    <property type="evidence" value="ECO:0007669"/>
    <property type="project" value="InterPro"/>
</dbReference>
<dbReference type="PROSITE" id="PS51387">
    <property type="entry name" value="FAD_PCMH"/>
    <property type="match status" value="1"/>
</dbReference>
<dbReference type="InterPro" id="IPR010031">
    <property type="entry name" value="FAD_lactone_oxidase-like"/>
</dbReference>
<keyword evidence="1" id="KW-0285">Flavoprotein</keyword>
<organism evidence="3 4">
    <name type="scientific">Pseudomonas mangiferae</name>
    <dbReference type="NCBI Taxonomy" id="2593654"/>
    <lineage>
        <taxon>Bacteria</taxon>
        <taxon>Pseudomonadati</taxon>
        <taxon>Pseudomonadota</taxon>
        <taxon>Gammaproteobacteria</taxon>
        <taxon>Pseudomonadales</taxon>
        <taxon>Pseudomonadaceae</taxon>
        <taxon>Pseudomonas</taxon>
    </lineage>
</organism>
<dbReference type="InterPro" id="IPR016166">
    <property type="entry name" value="FAD-bd_PCMH"/>
</dbReference>
<comment type="caution">
    <text evidence="3">The sequence shown here is derived from an EMBL/GenBank/DDBJ whole genome shotgun (WGS) entry which is preliminary data.</text>
</comment>
<dbReference type="EMBL" id="VJOY01000026">
    <property type="protein sequence ID" value="TRX72861.1"/>
    <property type="molecule type" value="Genomic_DNA"/>
</dbReference>
<evidence type="ECO:0000259" key="2">
    <source>
        <dbReference type="PROSITE" id="PS51387"/>
    </source>
</evidence>
<evidence type="ECO:0000313" key="4">
    <source>
        <dbReference type="Proteomes" id="UP000315235"/>
    </source>
</evidence>
<dbReference type="InterPro" id="IPR006094">
    <property type="entry name" value="Oxid_FAD_bind_N"/>
</dbReference>
<dbReference type="OrthoDB" id="143770at2"/>
<dbReference type="PANTHER" id="PTHR43762">
    <property type="entry name" value="L-GULONOLACTONE OXIDASE"/>
    <property type="match status" value="1"/>
</dbReference>
<dbReference type="InterPro" id="IPR016169">
    <property type="entry name" value="FAD-bd_PCMH_sub2"/>
</dbReference>
<proteinExistence type="predicted"/>
<keyword evidence="1" id="KW-0274">FAD</keyword>
<dbReference type="Gene3D" id="3.30.465.10">
    <property type="match status" value="1"/>
</dbReference>
<evidence type="ECO:0000313" key="3">
    <source>
        <dbReference type="EMBL" id="TRX72861.1"/>
    </source>
</evidence>
<dbReference type="InterPro" id="IPR036318">
    <property type="entry name" value="FAD-bd_PCMH-like_sf"/>
</dbReference>
<feature type="domain" description="FAD-binding PCMH-type" evidence="2">
    <location>
        <begin position="9"/>
        <end position="175"/>
    </location>
</feature>
<accession>A0A553GTS7</accession>
<dbReference type="Proteomes" id="UP000315235">
    <property type="component" value="Unassembled WGS sequence"/>
</dbReference>
<sequence length="433" mass="47729">MPIQGWGRYPSVDARIDLPLTVSALAGQVAGGDGLIARGMGRSYGDSALAPHILGTRALSHLLAFDETRGLLRCAAGTTLAELLAVFVPRGWFLPVTPGTKFVTLGGAIASDVHGKNHHLDGCFSAFVESLVLVLGDGSRVACSRHERPELFHATCGGMGLTGVIVEAELRLRRVESAYIHQTTYKAANLEEALALFEAHHGTTYSVAWIDCLASGASLGRSLLMIGEHARDRQLVLSAGRPLSVPVDSPALLLNRYTMQAFNSLYYNRVRTAESRQRVSYDSFFYPLDGIHQWNRLYGRQGFLQYQFVVPKAAGLDGLRSILARIAESRRGSFLAVLKAFGPANANLLSFPVEGYTLALDFKRERGLFELLDELDERVLEQGGRLYLTKDARMSEATFKRSYPLWERLQAVREQYHARGTFTSLQARRLGLE</sequence>
<name>A0A553GTS7_9PSED</name>
<gene>
    <name evidence="3" type="ORF">FM069_20600</name>
</gene>